<proteinExistence type="predicted"/>
<gene>
    <name evidence="1" type="ORF">FP66_03610</name>
</gene>
<dbReference type="Pfam" id="PF13997">
    <property type="entry name" value="YqjK"/>
    <property type="match status" value="1"/>
</dbReference>
<sequence>MTNAERRARKVALEAAIEQQRLDLLVEAERWQQAARPLEAGWQTLQRYRLPALGGGAMLLWWSMRHPAAAKRLVRRSLLVAVTARRLKRLQRFLPLP</sequence>
<comment type="caution">
    <text evidence="1">The sequence shown here is derived from an EMBL/GenBank/DDBJ whole genome shotgun (WGS) entry which is preliminary data.</text>
</comment>
<evidence type="ECO:0008006" key="3">
    <source>
        <dbReference type="Google" id="ProtNLM"/>
    </source>
</evidence>
<accession>A0ABR4WUI7</accession>
<evidence type="ECO:0000313" key="1">
    <source>
        <dbReference type="EMBL" id="KGE78403.1"/>
    </source>
</evidence>
<protein>
    <recommendedName>
        <fullName evidence="3">YqjK-like protein</fullName>
    </recommendedName>
</protein>
<reference evidence="1 2" key="1">
    <citation type="submission" date="2014-06" db="EMBL/GenBank/DDBJ databases">
        <title>Draft genome sequence of an extremely salt tolerant bacteria Halomonas salina/CIFRI 1.</title>
        <authorList>
            <person name="Behera B.D."/>
            <person name="Meena D.K."/>
            <person name="Das P."/>
            <person name="Maharana J."/>
            <person name="Paria P."/>
            <person name="Sharma A.P."/>
            <person name="Shamsudheen K.V."/>
            <person name="Rijit J."/>
            <person name="Dixit V."/>
            <person name="Verma A."/>
            <person name="Scaria V."/>
            <person name="Sivasubbu S."/>
        </authorList>
    </citation>
    <scope>NUCLEOTIDE SEQUENCE [LARGE SCALE GENOMIC DNA]</scope>
    <source>
        <strain evidence="1 2">CIFRI 1</strain>
    </source>
</reference>
<name>A0ABR4WUI7_9GAMM</name>
<dbReference type="Proteomes" id="UP000029721">
    <property type="component" value="Unassembled WGS sequence"/>
</dbReference>
<keyword evidence="2" id="KW-1185">Reference proteome</keyword>
<dbReference type="InterPro" id="IPR025612">
    <property type="entry name" value="YqjK"/>
</dbReference>
<evidence type="ECO:0000313" key="2">
    <source>
        <dbReference type="Proteomes" id="UP000029721"/>
    </source>
</evidence>
<organism evidence="1 2">
    <name type="scientific">Halomonas salina</name>
    <dbReference type="NCBI Taxonomy" id="42565"/>
    <lineage>
        <taxon>Bacteria</taxon>
        <taxon>Pseudomonadati</taxon>
        <taxon>Pseudomonadota</taxon>
        <taxon>Gammaproteobacteria</taxon>
        <taxon>Oceanospirillales</taxon>
        <taxon>Halomonadaceae</taxon>
        <taxon>Halomonas</taxon>
    </lineage>
</organism>
<dbReference type="RefSeq" id="WP_035595117.1">
    <property type="nucleotide sequence ID" value="NZ_JOKD01000017.1"/>
</dbReference>
<dbReference type="EMBL" id="JOKD01000017">
    <property type="protein sequence ID" value="KGE78403.1"/>
    <property type="molecule type" value="Genomic_DNA"/>
</dbReference>